<feature type="transmembrane region" description="Helical" evidence="2">
    <location>
        <begin position="180"/>
        <end position="203"/>
    </location>
</feature>
<evidence type="ECO:0000313" key="3">
    <source>
        <dbReference type="EMBL" id="MFC7138014.1"/>
    </source>
</evidence>
<proteinExistence type="predicted"/>
<feature type="transmembrane region" description="Helical" evidence="2">
    <location>
        <begin position="113"/>
        <end position="139"/>
    </location>
</feature>
<feature type="compositionally biased region" description="Low complexity" evidence="1">
    <location>
        <begin position="13"/>
        <end position="26"/>
    </location>
</feature>
<evidence type="ECO:0000256" key="1">
    <source>
        <dbReference type="SAM" id="MobiDB-lite"/>
    </source>
</evidence>
<organism evidence="3 4">
    <name type="scientific">Halobaculum litoreum</name>
    <dbReference type="NCBI Taxonomy" id="3031998"/>
    <lineage>
        <taxon>Archaea</taxon>
        <taxon>Methanobacteriati</taxon>
        <taxon>Methanobacteriota</taxon>
        <taxon>Stenosarchaea group</taxon>
        <taxon>Halobacteria</taxon>
        <taxon>Halobacteriales</taxon>
        <taxon>Haloferacaceae</taxon>
        <taxon>Halobaculum</taxon>
    </lineage>
</organism>
<keyword evidence="2" id="KW-0812">Transmembrane</keyword>
<name>A0ABD5XSD0_9EURY</name>
<dbReference type="AlphaFoldDB" id="A0ABD5XSD0"/>
<feature type="transmembrane region" description="Helical" evidence="2">
    <location>
        <begin position="151"/>
        <end position="168"/>
    </location>
</feature>
<protein>
    <submittedName>
        <fullName evidence="3">Uncharacterized protein</fullName>
    </submittedName>
</protein>
<reference evidence="3 4" key="1">
    <citation type="journal article" date="2019" name="Int. J. Syst. Evol. Microbiol.">
        <title>The Global Catalogue of Microorganisms (GCM) 10K type strain sequencing project: providing services to taxonomists for standard genome sequencing and annotation.</title>
        <authorList>
            <consortium name="The Broad Institute Genomics Platform"/>
            <consortium name="The Broad Institute Genome Sequencing Center for Infectious Disease"/>
            <person name="Wu L."/>
            <person name="Ma J."/>
        </authorList>
    </citation>
    <scope>NUCLEOTIDE SEQUENCE [LARGE SCALE GENOMIC DNA]</scope>
    <source>
        <strain evidence="3 4">DT92</strain>
    </source>
</reference>
<keyword evidence="2" id="KW-0472">Membrane</keyword>
<dbReference type="EMBL" id="JBHSZG010000008">
    <property type="protein sequence ID" value="MFC7138014.1"/>
    <property type="molecule type" value="Genomic_DNA"/>
</dbReference>
<keyword evidence="4" id="KW-1185">Reference proteome</keyword>
<accession>A0ABD5XSD0</accession>
<evidence type="ECO:0000256" key="2">
    <source>
        <dbReference type="SAM" id="Phobius"/>
    </source>
</evidence>
<dbReference type="Proteomes" id="UP001596368">
    <property type="component" value="Unassembled WGS sequence"/>
</dbReference>
<sequence>MTEDAPTEEPTREASTTTTPTGSGSRGVFDPTIVSVLRAVSRRFAADPMLVVPFVVAGVVVGLAETIRRRDPLPSTRPESLAESLQIQVAIVPSGTPTATRHVDALVDLQAPYLVGAVALEAVAGLAVVVAGWATLARALREGGERSAGSFGRYLGLGVLLVVAPTLLDGPDIDVDALLPGLLLLVVSAIVVVRVFLVPGFLLRGEDVPTALRRSIRTGAGNGWSILGLAVVIGTASWGLAKVTGPLGGGLSTALVGPVHAVTIAVLVDSLADDPTDDADG</sequence>
<feature type="transmembrane region" description="Helical" evidence="2">
    <location>
        <begin position="224"/>
        <end position="241"/>
    </location>
</feature>
<gene>
    <name evidence="3" type="ORF">ACFQRB_19240</name>
</gene>
<comment type="caution">
    <text evidence="3">The sequence shown here is derived from an EMBL/GenBank/DDBJ whole genome shotgun (WGS) entry which is preliminary data.</text>
</comment>
<keyword evidence="2" id="KW-1133">Transmembrane helix</keyword>
<feature type="region of interest" description="Disordered" evidence="1">
    <location>
        <begin position="1"/>
        <end position="26"/>
    </location>
</feature>
<feature type="transmembrane region" description="Helical" evidence="2">
    <location>
        <begin position="44"/>
        <end position="64"/>
    </location>
</feature>
<evidence type="ECO:0000313" key="4">
    <source>
        <dbReference type="Proteomes" id="UP001596368"/>
    </source>
</evidence>